<accession>A0A5Q0BPY4</accession>
<keyword evidence="3 5" id="KW-0697">Rotamase</keyword>
<dbReference type="GO" id="GO:0006457">
    <property type="term" value="P:protein folding"/>
    <property type="evidence" value="ECO:0007669"/>
    <property type="project" value="InterPro"/>
</dbReference>
<sequence>MLINRLFQLYIATVLIMTTNACSAPDSKQDPKQTLVQGEAFLTDNAAKPGVVKTPSGLQYQVISEGTGKKPAASDSVTVNYTGSLISGTVFDEGKGITFPLNAVISGWTEGVQLMSEGSRYRFFIPSALAYGEHGAGRVIPPNAALIFDIDLIKVNR</sequence>
<evidence type="ECO:0000256" key="1">
    <source>
        <dbReference type="ARBA" id="ARBA00000971"/>
    </source>
</evidence>
<dbReference type="InParanoid" id="A0A5Q0BPY4"/>
<dbReference type="AlphaFoldDB" id="A0A5Q0BPY4"/>
<keyword evidence="7" id="KW-0732">Signal</keyword>
<dbReference type="EC" id="5.2.1.8" evidence="6"/>
<evidence type="ECO:0000256" key="7">
    <source>
        <dbReference type="SAM" id="SignalP"/>
    </source>
</evidence>
<evidence type="ECO:0000256" key="4">
    <source>
        <dbReference type="ARBA" id="ARBA00023235"/>
    </source>
</evidence>
<dbReference type="EMBL" id="CP044205">
    <property type="protein sequence ID" value="QFY44148.1"/>
    <property type="molecule type" value="Genomic_DNA"/>
</dbReference>
<dbReference type="FunCoup" id="A0A5Q0BPY4">
    <property type="interactions" value="411"/>
</dbReference>
<keyword evidence="10" id="KW-1185">Reference proteome</keyword>
<dbReference type="KEGG" id="mmob:F6R98_17155"/>
<name>A0A5Q0BPY4_9GAMM</name>
<keyword evidence="4 5" id="KW-0413">Isomerase</keyword>
<evidence type="ECO:0000313" key="9">
    <source>
        <dbReference type="EMBL" id="QFY44148.1"/>
    </source>
</evidence>
<dbReference type="PANTHER" id="PTHR43811:SF19">
    <property type="entry name" value="39 KDA FK506-BINDING NUCLEAR PROTEIN"/>
    <property type="match status" value="1"/>
</dbReference>
<dbReference type="SUPFAM" id="SSF54534">
    <property type="entry name" value="FKBP-like"/>
    <property type="match status" value="1"/>
</dbReference>
<comment type="catalytic activity">
    <reaction evidence="1 5 6">
        <text>[protein]-peptidylproline (omega=180) = [protein]-peptidylproline (omega=0)</text>
        <dbReference type="Rhea" id="RHEA:16237"/>
        <dbReference type="Rhea" id="RHEA-COMP:10747"/>
        <dbReference type="Rhea" id="RHEA-COMP:10748"/>
        <dbReference type="ChEBI" id="CHEBI:83833"/>
        <dbReference type="ChEBI" id="CHEBI:83834"/>
        <dbReference type="EC" id="5.2.1.8"/>
    </reaction>
</comment>
<gene>
    <name evidence="9" type="ORF">F6R98_17155</name>
</gene>
<dbReference type="Pfam" id="PF01346">
    <property type="entry name" value="FKBP_N"/>
    <property type="match status" value="1"/>
</dbReference>
<dbReference type="OrthoDB" id="9814548at2"/>
<protein>
    <recommendedName>
        <fullName evidence="6">Peptidyl-prolyl cis-trans isomerase</fullName>
        <ecNumber evidence="6">5.2.1.8</ecNumber>
    </recommendedName>
</protein>
<feature type="signal peptide" evidence="7">
    <location>
        <begin position="1"/>
        <end position="23"/>
    </location>
</feature>
<dbReference type="Proteomes" id="UP000325755">
    <property type="component" value="Chromosome"/>
</dbReference>
<dbReference type="InterPro" id="IPR001179">
    <property type="entry name" value="PPIase_FKBP_dom"/>
</dbReference>
<evidence type="ECO:0000256" key="6">
    <source>
        <dbReference type="RuleBase" id="RU003915"/>
    </source>
</evidence>
<dbReference type="InterPro" id="IPR000774">
    <property type="entry name" value="PPIase_FKBP_N"/>
</dbReference>
<dbReference type="PROSITE" id="PS50059">
    <property type="entry name" value="FKBP_PPIASE"/>
    <property type="match status" value="1"/>
</dbReference>
<feature type="chain" id="PRO_5025007383" description="Peptidyl-prolyl cis-trans isomerase" evidence="7">
    <location>
        <begin position="24"/>
        <end position="157"/>
    </location>
</feature>
<dbReference type="GO" id="GO:0003755">
    <property type="term" value="F:peptidyl-prolyl cis-trans isomerase activity"/>
    <property type="evidence" value="ECO:0007669"/>
    <property type="project" value="UniProtKB-UniRule"/>
</dbReference>
<proteinExistence type="inferred from homology"/>
<comment type="similarity">
    <text evidence="2 6">Belongs to the FKBP-type PPIase family.</text>
</comment>
<dbReference type="RefSeq" id="WP_153250116.1">
    <property type="nucleotide sequence ID" value="NZ_CP044205.1"/>
</dbReference>
<organism evidence="9 10">
    <name type="scientific">Candidatus Methylospira mobilis</name>
    <dbReference type="NCBI Taxonomy" id="1808979"/>
    <lineage>
        <taxon>Bacteria</taxon>
        <taxon>Pseudomonadati</taxon>
        <taxon>Pseudomonadota</taxon>
        <taxon>Gammaproteobacteria</taxon>
        <taxon>Methylococcales</taxon>
        <taxon>Methylococcaceae</taxon>
        <taxon>Candidatus Methylospira</taxon>
    </lineage>
</organism>
<dbReference type="InterPro" id="IPR046357">
    <property type="entry name" value="PPIase_dom_sf"/>
</dbReference>
<reference evidence="9 10" key="1">
    <citation type="submission" date="2019-09" db="EMBL/GenBank/DDBJ databases">
        <title>Ecophysiology of the spiral-shaped methanotroph Methylospira mobilis as revealed by the complete genome sequence.</title>
        <authorList>
            <person name="Oshkin I.Y."/>
            <person name="Dedysh S.N."/>
            <person name="Miroshnikov K."/>
            <person name="Danilova O.V."/>
            <person name="Hakobyan A."/>
            <person name="Liesack W."/>
        </authorList>
    </citation>
    <scope>NUCLEOTIDE SEQUENCE [LARGE SCALE GENOMIC DNA]</scope>
    <source>
        <strain evidence="9 10">Shm1</strain>
    </source>
</reference>
<dbReference type="PANTHER" id="PTHR43811">
    <property type="entry name" value="FKBP-TYPE PEPTIDYL-PROLYL CIS-TRANS ISOMERASE FKPA"/>
    <property type="match status" value="1"/>
</dbReference>
<evidence type="ECO:0000256" key="2">
    <source>
        <dbReference type="ARBA" id="ARBA00006577"/>
    </source>
</evidence>
<evidence type="ECO:0000313" key="10">
    <source>
        <dbReference type="Proteomes" id="UP000325755"/>
    </source>
</evidence>
<evidence type="ECO:0000256" key="5">
    <source>
        <dbReference type="PROSITE-ProRule" id="PRU00277"/>
    </source>
</evidence>
<dbReference type="Gene3D" id="3.10.50.40">
    <property type="match status" value="1"/>
</dbReference>
<feature type="domain" description="PPIase FKBP-type" evidence="8">
    <location>
        <begin position="74"/>
        <end position="156"/>
    </location>
</feature>
<evidence type="ECO:0000259" key="8">
    <source>
        <dbReference type="PROSITE" id="PS50059"/>
    </source>
</evidence>
<evidence type="ECO:0000256" key="3">
    <source>
        <dbReference type="ARBA" id="ARBA00023110"/>
    </source>
</evidence>
<dbReference type="Pfam" id="PF00254">
    <property type="entry name" value="FKBP_C"/>
    <property type="match status" value="1"/>
</dbReference>